<proteinExistence type="predicted"/>
<evidence type="ECO:0000256" key="2">
    <source>
        <dbReference type="SAM" id="MobiDB-lite"/>
    </source>
</evidence>
<dbReference type="SUPFAM" id="SSF57783">
    <property type="entry name" value="Zinc beta-ribbon"/>
    <property type="match status" value="1"/>
</dbReference>
<dbReference type="Pfam" id="PF07282">
    <property type="entry name" value="Cas12f1-like_TNB"/>
    <property type="match status" value="1"/>
</dbReference>
<dbReference type="RefSeq" id="WP_204749383.1">
    <property type="nucleotide sequence ID" value="NZ_CP069188.1"/>
</dbReference>
<feature type="compositionally biased region" description="Low complexity" evidence="2">
    <location>
        <begin position="1"/>
        <end position="12"/>
    </location>
</feature>
<dbReference type="KEGG" id="hsal:JMJ58_15490"/>
<reference evidence="4 5" key="1">
    <citation type="submission" date="2021-01" db="EMBL/GenBank/DDBJ databases">
        <title>Genome Sequence and Methylation Pattern of Haloterrigena salifodinae BOL5-1, An Extremely Halophilic Archaeon from a Bolivian Salt Mine.</title>
        <authorList>
            <person name="DasSarma P."/>
            <person name="Anton B.P."/>
            <person name="DasSarma S.L."/>
            <person name="von Ehrenheim H.A.L."/>
            <person name="Martinez F.L."/>
            <person name="Guzman D."/>
            <person name="Roberts R.J."/>
            <person name="DasSarma S."/>
        </authorList>
    </citation>
    <scope>NUCLEOTIDE SEQUENCE [LARGE SCALE GENOMIC DNA]</scope>
    <source>
        <strain evidence="4 5">BOL5-1</strain>
    </source>
</reference>
<sequence>MGGSFSGSTHSSTARKPTSYPAFSSQTCSKCGHQSSTNRNSDGWFECNECGYEVDGDYNASKNIGKRLLSLPEGKRPLGVG</sequence>
<gene>
    <name evidence="4" type="ORF">JMJ58_15490</name>
</gene>
<dbReference type="OrthoDB" id="210698at2157"/>
<feature type="region of interest" description="Disordered" evidence="2">
    <location>
        <begin position="1"/>
        <end position="42"/>
    </location>
</feature>
<keyword evidence="5" id="KW-1185">Reference proteome</keyword>
<evidence type="ECO:0000256" key="1">
    <source>
        <dbReference type="ARBA" id="ARBA00023125"/>
    </source>
</evidence>
<dbReference type="Proteomes" id="UP000637819">
    <property type="component" value="Chromosome"/>
</dbReference>
<dbReference type="InterPro" id="IPR010095">
    <property type="entry name" value="Cas12f1-like_TNB"/>
</dbReference>
<dbReference type="AlphaFoldDB" id="A0A8T8E631"/>
<dbReference type="GO" id="GO:0003677">
    <property type="term" value="F:DNA binding"/>
    <property type="evidence" value="ECO:0007669"/>
    <property type="project" value="UniProtKB-KW"/>
</dbReference>
<evidence type="ECO:0000313" key="5">
    <source>
        <dbReference type="Proteomes" id="UP000637819"/>
    </source>
</evidence>
<evidence type="ECO:0000313" key="4">
    <source>
        <dbReference type="EMBL" id="QRV17335.1"/>
    </source>
</evidence>
<organism evidence="4 5">
    <name type="scientific">Haloterrigena salifodinae</name>
    <dbReference type="NCBI Taxonomy" id="2675099"/>
    <lineage>
        <taxon>Archaea</taxon>
        <taxon>Methanobacteriati</taxon>
        <taxon>Methanobacteriota</taxon>
        <taxon>Stenosarchaea group</taxon>
        <taxon>Halobacteria</taxon>
        <taxon>Halobacteriales</taxon>
        <taxon>Natrialbaceae</taxon>
        <taxon>Haloterrigena</taxon>
    </lineage>
</organism>
<evidence type="ECO:0000259" key="3">
    <source>
        <dbReference type="Pfam" id="PF07282"/>
    </source>
</evidence>
<feature type="domain" description="Cas12f1-like TNB" evidence="3">
    <location>
        <begin position="21"/>
        <end position="64"/>
    </location>
</feature>
<feature type="compositionally biased region" description="Polar residues" evidence="2">
    <location>
        <begin position="21"/>
        <end position="41"/>
    </location>
</feature>
<keyword evidence="1" id="KW-0238">DNA-binding</keyword>
<dbReference type="EMBL" id="CP069188">
    <property type="protein sequence ID" value="QRV17335.1"/>
    <property type="molecule type" value="Genomic_DNA"/>
</dbReference>
<dbReference type="GeneID" id="96090991"/>
<accession>A0A8T8E631</accession>
<name>A0A8T8E631_9EURY</name>
<protein>
    <submittedName>
        <fullName evidence="4">Transposase</fullName>
    </submittedName>
</protein>